<dbReference type="AlphaFoldDB" id="A0AAE1TVW8"/>
<feature type="signal peptide" evidence="2">
    <location>
        <begin position="1"/>
        <end position="26"/>
    </location>
</feature>
<evidence type="ECO:0000313" key="3">
    <source>
        <dbReference type="EMBL" id="KAK4300528.1"/>
    </source>
</evidence>
<sequence length="66" mass="7211">MQQKLHKKSCVGRHVTALHLLHLTCASTSPSGTHSTGQSRVESAVIHPIRRREQRGPASHLPARNG</sequence>
<proteinExistence type="predicted"/>
<evidence type="ECO:0000256" key="1">
    <source>
        <dbReference type="SAM" id="MobiDB-lite"/>
    </source>
</evidence>
<organism evidence="3 4">
    <name type="scientific">Petrolisthes manimaculis</name>
    <dbReference type="NCBI Taxonomy" id="1843537"/>
    <lineage>
        <taxon>Eukaryota</taxon>
        <taxon>Metazoa</taxon>
        <taxon>Ecdysozoa</taxon>
        <taxon>Arthropoda</taxon>
        <taxon>Crustacea</taxon>
        <taxon>Multicrustacea</taxon>
        <taxon>Malacostraca</taxon>
        <taxon>Eumalacostraca</taxon>
        <taxon>Eucarida</taxon>
        <taxon>Decapoda</taxon>
        <taxon>Pleocyemata</taxon>
        <taxon>Anomura</taxon>
        <taxon>Galatheoidea</taxon>
        <taxon>Porcellanidae</taxon>
        <taxon>Petrolisthes</taxon>
    </lineage>
</organism>
<dbReference type="Proteomes" id="UP001292094">
    <property type="component" value="Unassembled WGS sequence"/>
</dbReference>
<reference evidence="3" key="1">
    <citation type="submission" date="2023-11" db="EMBL/GenBank/DDBJ databases">
        <title>Genome assemblies of two species of porcelain crab, Petrolisthes cinctipes and Petrolisthes manimaculis (Anomura: Porcellanidae).</title>
        <authorList>
            <person name="Angst P."/>
        </authorList>
    </citation>
    <scope>NUCLEOTIDE SEQUENCE</scope>
    <source>
        <strain evidence="3">PB745_02</strain>
        <tissue evidence="3">Gill</tissue>
    </source>
</reference>
<evidence type="ECO:0000313" key="4">
    <source>
        <dbReference type="Proteomes" id="UP001292094"/>
    </source>
</evidence>
<feature type="chain" id="PRO_5042290620" description="Secreted protein" evidence="2">
    <location>
        <begin position="27"/>
        <end position="66"/>
    </location>
</feature>
<evidence type="ECO:0008006" key="5">
    <source>
        <dbReference type="Google" id="ProtNLM"/>
    </source>
</evidence>
<protein>
    <recommendedName>
        <fullName evidence="5">Secreted protein</fullName>
    </recommendedName>
</protein>
<keyword evidence="4" id="KW-1185">Reference proteome</keyword>
<accession>A0AAE1TVW8</accession>
<dbReference type="EMBL" id="JAWZYT010003041">
    <property type="protein sequence ID" value="KAK4300528.1"/>
    <property type="molecule type" value="Genomic_DNA"/>
</dbReference>
<comment type="caution">
    <text evidence="3">The sequence shown here is derived from an EMBL/GenBank/DDBJ whole genome shotgun (WGS) entry which is preliminary data.</text>
</comment>
<keyword evidence="2" id="KW-0732">Signal</keyword>
<name>A0AAE1TVW8_9EUCA</name>
<evidence type="ECO:0000256" key="2">
    <source>
        <dbReference type="SAM" id="SignalP"/>
    </source>
</evidence>
<feature type="region of interest" description="Disordered" evidence="1">
    <location>
        <begin position="26"/>
        <end position="66"/>
    </location>
</feature>
<gene>
    <name evidence="3" type="ORF">Pmani_027277</name>
</gene>
<feature type="compositionally biased region" description="Polar residues" evidence="1">
    <location>
        <begin position="26"/>
        <end position="41"/>
    </location>
</feature>